<proteinExistence type="predicted"/>
<dbReference type="InterPro" id="IPR012338">
    <property type="entry name" value="Beta-lactam/transpept-like"/>
</dbReference>
<sequence length="371" mass="39563">MTVPFPLPDASPAELGLDPGRLEALCARIEADIAAEHHSGAQLAIARHGRLALHRSFGEARPGVKATAETLWLLYSNTKVLTAAALWLLAERGALRLSDTVAEHLPGFETGGKGAITFIELLTHQAGFPSAEVPAEAWEDPAKLREVVCDFSLEWAPGSLVRYHPAAAHWVAAAVIRAVTGEDHRAFLRRNIIEPLRLERELFVGLPEAEAPRVADMRDVDGSVRMPEGSQAHRAAGIPGGGGYGTARAMAAFYQALLGGGALAGRRILSPRSVEYAVRNYTGDRPDEYNGMPMHRGLGPHLRGTTPAIRGLGAIAHPSTFGHGGVGSSYCWGDPASGVSFAFLSNTRQSEEFHGPRMDTLSTMAHAAIIS</sequence>
<evidence type="ECO:0000259" key="1">
    <source>
        <dbReference type="Pfam" id="PF00144"/>
    </source>
</evidence>
<organism evidence="2 3">
    <name type="scientific">Roseococcus suduntuyensis</name>
    <dbReference type="NCBI Taxonomy" id="455361"/>
    <lineage>
        <taxon>Bacteria</taxon>
        <taxon>Pseudomonadati</taxon>
        <taxon>Pseudomonadota</taxon>
        <taxon>Alphaproteobacteria</taxon>
        <taxon>Acetobacterales</taxon>
        <taxon>Roseomonadaceae</taxon>
        <taxon>Roseococcus</taxon>
    </lineage>
</organism>
<dbReference type="InterPro" id="IPR001466">
    <property type="entry name" value="Beta-lactam-related"/>
</dbReference>
<dbReference type="Gene3D" id="3.40.710.10">
    <property type="entry name" value="DD-peptidase/beta-lactamase superfamily"/>
    <property type="match status" value="1"/>
</dbReference>
<dbReference type="EMBL" id="JACIDJ010000001">
    <property type="protein sequence ID" value="MBB3897137.1"/>
    <property type="molecule type" value="Genomic_DNA"/>
</dbReference>
<gene>
    <name evidence="2" type="ORF">GGQ83_000563</name>
</gene>
<name>A0A840A7P7_9PROT</name>
<evidence type="ECO:0000313" key="3">
    <source>
        <dbReference type="Proteomes" id="UP000553193"/>
    </source>
</evidence>
<dbReference type="InterPro" id="IPR050789">
    <property type="entry name" value="Diverse_Enzym_Activities"/>
</dbReference>
<dbReference type="AlphaFoldDB" id="A0A840A7P7"/>
<dbReference type="RefSeq" id="WP_184382076.1">
    <property type="nucleotide sequence ID" value="NZ_JACIDJ010000001.1"/>
</dbReference>
<dbReference type="Pfam" id="PF00144">
    <property type="entry name" value="Beta-lactamase"/>
    <property type="match status" value="1"/>
</dbReference>
<evidence type="ECO:0000313" key="2">
    <source>
        <dbReference type="EMBL" id="MBB3897137.1"/>
    </source>
</evidence>
<comment type="caution">
    <text evidence="2">The sequence shown here is derived from an EMBL/GenBank/DDBJ whole genome shotgun (WGS) entry which is preliminary data.</text>
</comment>
<keyword evidence="3" id="KW-1185">Reference proteome</keyword>
<accession>A0A840A7P7</accession>
<protein>
    <submittedName>
        <fullName evidence="2">CubicO group peptidase (Beta-lactamase class C family)</fullName>
    </submittedName>
</protein>
<reference evidence="2 3" key="1">
    <citation type="submission" date="2020-08" db="EMBL/GenBank/DDBJ databases">
        <title>Genomic Encyclopedia of Type Strains, Phase IV (KMG-IV): sequencing the most valuable type-strain genomes for metagenomic binning, comparative biology and taxonomic classification.</title>
        <authorList>
            <person name="Goeker M."/>
        </authorList>
    </citation>
    <scope>NUCLEOTIDE SEQUENCE [LARGE SCALE GENOMIC DNA]</scope>
    <source>
        <strain evidence="2 3">DSM 19979</strain>
    </source>
</reference>
<feature type="domain" description="Beta-lactamase-related" evidence="1">
    <location>
        <begin position="29"/>
        <end position="353"/>
    </location>
</feature>
<dbReference type="SUPFAM" id="SSF56601">
    <property type="entry name" value="beta-lactamase/transpeptidase-like"/>
    <property type="match status" value="1"/>
</dbReference>
<dbReference type="PANTHER" id="PTHR43283">
    <property type="entry name" value="BETA-LACTAMASE-RELATED"/>
    <property type="match status" value="1"/>
</dbReference>
<dbReference type="Proteomes" id="UP000553193">
    <property type="component" value="Unassembled WGS sequence"/>
</dbReference>
<dbReference type="PANTHER" id="PTHR43283:SF3">
    <property type="entry name" value="BETA-LACTAMASE FAMILY PROTEIN (AFU_ORTHOLOGUE AFUA_5G07500)"/>
    <property type="match status" value="1"/>
</dbReference>